<dbReference type="Gene3D" id="3.40.50.1110">
    <property type="entry name" value="SGNH hydrolase"/>
    <property type="match status" value="1"/>
</dbReference>
<feature type="domain" description="SGNH hydrolase-type esterase N-terminal" evidence="2">
    <location>
        <begin position="35"/>
        <end position="178"/>
    </location>
</feature>
<dbReference type="AlphaFoldDB" id="A0A1F7FFL2"/>
<dbReference type="Gene3D" id="2.60.120.260">
    <property type="entry name" value="Galactose-binding domain-like"/>
    <property type="match status" value="1"/>
</dbReference>
<name>A0A1F7FFL2_UNCRA</name>
<gene>
    <name evidence="3" type="ORF">A2519_03680</name>
</gene>
<proteinExistence type="predicted"/>
<dbReference type="PANTHER" id="PTHR30383:SF29">
    <property type="entry name" value="SGNH HYDROLASE-TYPE ESTERASE DOMAIN-CONTAINING PROTEIN"/>
    <property type="match status" value="1"/>
</dbReference>
<protein>
    <recommendedName>
        <fullName evidence="5">Hydrolase</fullName>
    </recommendedName>
</protein>
<dbReference type="Proteomes" id="UP000179243">
    <property type="component" value="Unassembled WGS sequence"/>
</dbReference>
<dbReference type="CDD" id="cd01844">
    <property type="entry name" value="SGNH_hydrolase_like_6"/>
    <property type="match status" value="1"/>
</dbReference>
<dbReference type="InterPro" id="IPR032740">
    <property type="entry name" value="GxDLY"/>
</dbReference>
<dbReference type="EMBL" id="MFYX01000057">
    <property type="protein sequence ID" value="OGK05381.1"/>
    <property type="molecule type" value="Genomic_DNA"/>
</dbReference>
<accession>A0A1F7FFL2</accession>
<evidence type="ECO:0008006" key="5">
    <source>
        <dbReference type="Google" id="ProtNLM"/>
    </source>
</evidence>
<dbReference type="Pfam" id="PF14607">
    <property type="entry name" value="GxDLY"/>
    <property type="match status" value="1"/>
</dbReference>
<evidence type="ECO:0000313" key="4">
    <source>
        <dbReference type="Proteomes" id="UP000179243"/>
    </source>
</evidence>
<sequence length="372" mass="41210">MRMFHAIIVLTTVLFADGPIPRSKAIPDSTGNTLWFNINVLRIEGKGWKETAKPFDRLPASAESLVRPEVWKLSRNSAGLCARFITDAGYINARWNVSGADLAMNHFAATGVSGIDLYVKMPEGQWRWLGIGRPKSFPVNECYLAQDIIGAQKREYLVYFPLYNGLDSLWLGLPKDAFFSQAPARPANVLPIVFYGTSITQGGCASRPGMAYVSQLGRMLDREVINLGFSGNGRMEPALASFLAELAPALYVIDCLPNLQPDQVTERVAPFVMTLRKARPATPILLVDTPDYQDGFLIKPRMDRVLASRKNLIEEFTKLTADNVSGLFYLNGEKFFGQDGEGTVDGTHPTDLGFKRQTDIMLPVIQGILSRE</sequence>
<dbReference type="Pfam" id="PF14606">
    <property type="entry name" value="Lipase_GDSL_3"/>
    <property type="match status" value="1"/>
</dbReference>
<organism evidence="3 4">
    <name type="scientific">Candidatus Raymondbacteria bacterium RIFOXYD12_FULL_49_13</name>
    <dbReference type="NCBI Taxonomy" id="1817890"/>
    <lineage>
        <taxon>Bacteria</taxon>
        <taxon>Raymondiibacteriota</taxon>
    </lineage>
</organism>
<evidence type="ECO:0000259" key="2">
    <source>
        <dbReference type="Pfam" id="PF14607"/>
    </source>
</evidence>
<comment type="caution">
    <text evidence="3">The sequence shown here is derived from an EMBL/GenBank/DDBJ whole genome shotgun (WGS) entry which is preliminary data.</text>
</comment>
<evidence type="ECO:0000313" key="3">
    <source>
        <dbReference type="EMBL" id="OGK05381.1"/>
    </source>
</evidence>
<reference evidence="3 4" key="1">
    <citation type="journal article" date="2016" name="Nat. Commun.">
        <title>Thousands of microbial genomes shed light on interconnected biogeochemical processes in an aquifer system.</title>
        <authorList>
            <person name="Anantharaman K."/>
            <person name="Brown C.T."/>
            <person name="Hug L.A."/>
            <person name="Sharon I."/>
            <person name="Castelle C.J."/>
            <person name="Probst A.J."/>
            <person name="Thomas B.C."/>
            <person name="Singh A."/>
            <person name="Wilkins M.J."/>
            <person name="Karaoz U."/>
            <person name="Brodie E.L."/>
            <person name="Williams K.H."/>
            <person name="Hubbard S.S."/>
            <person name="Banfield J.F."/>
        </authorList>
    </citation>
    <scope>NUCLEOTIDE SEQUENCE [LARGE SCALE GENOMIC DNA]</scope>
</reference>
<dbReference type="InterPro" id="IPR036514">
    <property type="entry name" value="SGNH_hydro_sf"/>
</dbReference>
<evidence type="ECO:0000259" key="1">
    <source>
        <dbReference type="Pfam" id="PF14606"/>
    </source>
</evidence>
<dbReference type="InterPro" id="IPR051532">
    <property type="entry name" value="Ester_Hydrolysis_Enzymes"/>
</dbReference>
<feature type="domain" description="SGNH hydrolase-type esterase" evidence="1">
    <location>
        <begin position="191"/>
        <end position="366"/>
    </location>
</feature>
<dbReference type="SUPFAM" id="SSF52266">
    <property type="entry name" value="SGNH hydrolase"/>
    <property type="match status" value="1"/>
</dbReference>
<dbReference type="PANTHER" id="PTHR30383">
    <property type="entry name" value="THIOESTERASE 1/PROTEASE 1/LYSOPHOSPHOLIPASE L1"/>
    <property type="match status" value="1"/>
</dbReference>
<dbReference type="InterPro" id="IPR013830">
    <property type="entry name" value="SGNH_hydro"/>
</dbReference>